<evidence type="ECO:0000313" key="1">
    <source>
        <dbReference type="EMBL" id="CAG8835303.1"/>
    </source>
</evidence>
<keyword evidence="2" id="KW-1185">Reference proteome</keyword>
<protein>
    <submittedName>
        <fullName evidence="1">4238_t:CDS:1</fullName>
    </submittedName>
</protein>
<dbReference type="Proteomes" id="UP000789901">
    <property type="component" value="Unassembled WGS sequence"/>
</dbReference>
<reference evidence="1 2" key="1">
    <citation type="submission" date="2021-06" db="EMBL/GenBank/DDBJ databases">
        <authorList>
            <person name="Kallberg Y."/>
            <person name="Tangrot J."/>
            <person name="Rosling A."/>
        </authorList>
    </citation>
    <scope>NUCLEOTIDE SEQUENCE [LARGE SCALE GENOMIC DNA]</scope>
    <source>
        <strain evidence="1 2">120-4 pot B 10/14</strain>
    </source>
</reference>
<comment type="caution">
    <text evidence="1">The sequence shown here is derived from an EMBL/GenBank/DDBJ whole genome shotgun (WGS) entry which is preliminary data.</text>
</comment>
<gene>
    <name evidence="1" type="ORF">GMARGA_LOCUS32502</name>
</gene>
<name>A0ABN7WM71_GIGMA</name>
<evidence type="ECO:0000313" key="2">
    <source>
        <dbReference type="Proteomes" id="UP000789901"/>
    </source>
</evidence>
<feature type="non-terminal residue" evidence="1">
    <location>
        <position position="1"/>
    </location>
</feature>
<dbReference type="EMBL" id="CAJVQB010051198">
    <property type="protein sequence ID" value="CAG8835303.1"/>
    <property type="molecule type" value="Genomic_DNA"/>
</dbReference>
<organism evidence="1 2">
    <name type="scientific">Gigaspora margarita</name>
    <dbReference type="NCBI Taxonomy" id="4874"/>
    <lineage>
        <taxon>Eukaryota</taxon>
        <taxon>Fungi</taxon>
        <taxon>Fungi incertae sedis</taxon>
        <taxon>Mucoromycota</taxon>
        <taxon>Glomeromycotina</taxon>
        <taxon>Glomeromycetes</taxon>
        <taxon>Diversisporales</taxon>
        <taxon>Gigasporaceae</taxon>
        <taxon>Gigaspora</taxon>
    </lineage>
</organism>
<accession>A0ABN7WM71</accession>
<sequence length="99" mass="11370">YALHRYGLWMQNAIKKAECAREIERQQQIIQSTISTEILPISTTPLNTEIKKRSSKTWSKSVFYNNGLRSHISDSIPTNNSDVVISIFNETEKINSENL</sequence>
<proteinExistence type="predicted"/>
<feature type="non-terminal residue" evidence="1">
    <location>
        <position position="99"/>
    </location>
</feature>